<dbReference type="InterPro" id="IPR000185">
    <property type="entry name" value="SecA"/>
</dbReference>
<proteinExistence type="predicted"/>
<dbReference type="GO" id="GO:0005524">
    <property type="term" value="F:ATP binding"/>
    <property type="evidence" value="ECO:0007669"/>
    <property type="project" value="InterPro"/>
</dbReference>
<evidence type="ECO:0000313" key="10">
    <source>
        <dbReference type="Proteomes" id="UP000579812"/>
    </source>
</evidence>
<dbReference type="GO" id="GO:0006886">
    <property type="term" value="P:intracellular protein transport"/>
    <property type="evidence" value="ECO:0007669"/>
    <property type="project" value="InterPro"/>
</dbReference>
<protein>
    <recommendedName>
        <fullName evidence="11">Protein translocase subunit SecA</fullName>
    </recommendedName>
</protein>
<dbReference type="Gene3D" id="3.40.50.300">
    <property type="entry name" value="P-loop containing nucleotide triphosphate hydrolases"/>
    <property type="match status" value="2"/>
</dbReference>
<dbReference type="EMBL" id="JAAMOB010000004">
    <property type="protein sequence ID" value="KAF4114339.1"/>
    <property type="molecule type" value="Genomic_DNA"/>
</dbReference>
<evidence type="ECO:0000256" key="1">
    <source>
        <dbReference type="ARBA" id="ARBA00022490"/>
    </source>
</evidence>
<evidence type="ECO:0000256" key="3">
    <source>
        <dbReference type="ARBA" id="ARBA00023010"/>
    </source>
</evidence>
<dbReference type="InterPro" id="IPR011115">
    <property type="entry name" value="SecA_DEAD"/>
</dbReference>
<dbReference type="SUPFAM" id="SSF52540">
    <property type="entry name" value="P-loop containing nucleoside triphosphate hydrolases"/>
    <property type="match status" value="2"/>
</dbReference>
<gene>
    <name evidence="9" type="ORF">G5714_004562</name>
</gene>
<dbReference type="InterPro" id="IPR014018">
    <property type="entry name" value="SecA_motor_DEAD"/>
</dbReference>
<dbReference type="PANTHER" id="PTHR30612:SF0">
    <property type="entry name" value="CHLOROPLAST PROTEIN-TRANSPORTING ATPASE"/>
    <property type="match status" value="1"/>
</dbReference>
<accession>A0A7J6D505</accession>
<dbReference type="Pfam" id="PF07517">
    <property type="entry name" value="SecA_DEAD"/>
    <property type="match status" value="1"/>
</dbReference>
<feature type="domain" description="SecA family profile" evidence="8">
    <location>
        <begin position="183"/>
        <end position="962"/>
    </location>
</feature>
<feature type="domain" description="Helicase C-terminal" evidence="7">
    <location>
        <begin position="809"/>
        <end position="972"/>
    </location>
</feature>
<dbReference type="InterPro" id="IPR027417">
    <property type="entry name" value="P-loop_NTPase"/>
</dbReference>
<dbReference type="InterPro" id="IPR014001">
    <property type="entry name" value="Helicase_ATP-bd"/>
</dbReference>
<keyword evidence="2" id="KW-0813">Transport</keyword>
<keyword evidence="5" id="KW-0472">Membrane</keyword>
<evidence type="ECO:0000259" key="8">
    <source>
        <dbReference type="PROSITE" id="PS51196"/>
    </source>
</evidence>
<evidence type="ECO:0000313" key="9">
    <source>
        <dbReference type="EMBL" id="KAF4114339.1"/>
    </source>
</evidence>
<keyword evidence="5" id="KW-0812">Transmembrane</keyword>
<dbReference type="GO" id="GO:0017038">
    <property type="term" value="P:protein import"/>
    <property type="evidence" value="ECO:0007669"/>
    <property type="project" value="InterPro"/>
</dbReference>
<evidence type="ECO:0000256" key="2">
    <source>
        <dbReference type="ARBA" id="ARBA00022927"/>
    </source>
</evidence>
<keyword evidence="5" id="KW-1133">Transmembrane helix</keyword>
<sequence>MGSWPSVLVVNQTPYTWHFATQDKEYTRISAGCTTSYEEYWQNHRFIYFRYENHTWNSFSYEFSTSKVGTSIILRETHDRSKIQMHCTSDGGTRFCPNYGKLDEDEKQRQQEEEREQRIQSEVDRESELSRLKLSDATKRLREKQSFRHRKQHHERTKVLHQQIDVAAIKRDKVIDVEEKYGELLLKFQITEDTEKQQYQICDRIKTLQNELAVQYCREDNLSVRSTFEDDIRYNELSLTEKLSVLEASLQFIMHSNTEDAKDDKDQPLGWKKKYNFLLGLMEQLHATNPTVVKCILLNVLDKTSEISIQEIGTGEGKSCILAMFATILAIRGTKVDIVTSSPVLAHRDQEEWKSFFKMFGVTSSVVPPCYSSAYPPQGQEEHLQDIYRQQIVYGTVEVFAADTLKQEFEKRTTRDTRQFELVIVDEVDYMTLDNGVQVTFLSHESSGFRHVEQVLSNIWALISTCQPIEMLETGEIKWATRIQYFHKAVTAAVMGLETSDNFSANEILLPGVTLGFYTQEDIEIIHQAENGNEDQMSKALSEVMKKLGVSHQYDLLIIFEEVLENSAVFKCYSLKNKKAKCFQAREKQGDLNVEMLLLEGGLACEIMSEKLLIDATVSTIKSSIKYSDDLQTTEESNKFIVIPVFLKSYVENQLPVFAENALRAVEMSQGREYIIDSSPAAEKDVADSHDRQMYNAIIPVDFKASGVLEKNKKWGNGLQQFLELKHQLAISPLSNVTNYMSNLHYFKRYLNGGGIFGVSGTLGGKADREFLARHYKVNSYTVPAHRHKRVVELPVIQVTGGNHQWIQTICETSCKVAERGQVVLVICEDVKTADELHERIKSGGTFKAEQITLYTISEKHNIERETFYAGRIIIATNLGGRGTDIKVNESVNMCGGLFVLLTYFPHNLRVEEQIFGRTSRKGSPGMVQMVVNCDHLAPAYQGQSVEIMRQLRDDYEIKRIHDMERNELAVINLKEDLFSKFCKLLKDFDRHYTQIEKLDPTQMQINKIPNCFKHYRPKFDYQPAISALKDSWALWLTLHEEHINRHDDFGELEVDLVKTIEKTSGKLLQGESTHFYDHVKQAIVRTDLHYIKKSTSYGAYYYWKKVVDSDPHYRAVALYNQAYITINLGQGNYKTEAINLLEVAKKSIDVYISEVSNTMISGHLSVTGNKNQSTDNNFQSQMEARMSIFKSWMTYIDNALDKLKELEKSNSDAITEDCSVYTLSEEKNLIITNEMRTMYDYGLCVVFEVKKKPKFCIDALLCFILGLVQVLAGVLVCVMTFGTASQFGLGLISEGVSDMFNGIEGMRKGTFDWVSWAISKSISIGLSLITAGFSVIKKSVTSVFKVTKSLLNGSKSFSSVASDFIKSGKAIFTSFKGSVQSGLSCVSKEAFKSTSSTVLKQNFIYATKYAGQELVKQSVLTISSYVIDAALQGVLKKILQSKFKNVVTSSVKQNSKLEQTLVEFISLGIPKAALKKNNFKINEKYENQIKMSVGMLCEEIIPHLILDCTTAQDVISKLSEVCEAATDLMDKAKLSGVHKTAMLALKVAEYSVALSQILDAVPTEEIIQQKFVPKLLESVNELQKGMTKLNATADFDEHCWQQQHLCPYHS</sequence>
<keyword evidence="2" id="KW-0653">Protein transport</keyword>
<keyword evidence="3" id="KW-0811">Translocation</keyword>
<name>A0A7J6D505_9TELE</name>
<comment type="caution">
    <text evidence="9">The sequence shown here is derived from an EMBL/GenBank/DDBJ whole genome shotgun (WGS) entry which is preliminary data.</text>
</comment>
<dbReference type="PROSITE" id="PS51196">
    <property type="entry name" value="SECA_MOTOR_DEAD"/>
    <property type="match status" value="1"/>
</dbReference>
<evidence type="ECO:0000256" key="4">
    <source>
        <dbReference type="SAM" id="Coils"/>
    </source>
</evidence>
<dbReference type="Proteomes" id="UP000579812">
    <property type="component" value="Unassembled WGS sequence"/>
</dbReference>
<evidence type="ECO:0000259" key="6">
    <source>
        <dbReference type="PROSITE" id="PS51192"/>
    </source>
</evidence>
<dbReference type="PROSITE" id="PS51192">
    <property type="entry name" value="HELICASE_ATP_BIND_1"/>
    <property type="match status" value="1"/>
</dbReference>
<feature type="transmembrane region" description="Helical" evidence="5">
    <location>
        <begin position="1264"/>
        <end position="1293"/>
    </location>
</feature>
<evidence type="ECO:0008006" key="11">
    <source>
        <dbReference type="Google" id="ProtNLM"/>
    </source>
</evidence>
<dbReference type="GO" id="GO:0016020">
    <property type="term" value="C:membrane"/>
    <property type="evidence" value="ECO:0007669"/>
    <property type="project" value="InterPro"/>
</dbReference>
<keyword evidence="1" id="KW-0963">Cytoplasm</keyword>
<dbReference type="PROSITE" id="PS51194">
    <property type="entry name" value="HELICASE_CTER"/>
    <property type="match status" value="1"/>
</dbReference>
<dbReference type="GO" id="GO:0006605">
    <property type="term" value="P:protein targeting"/>
    <property type="evidence" value="ECO:0007669"/>
    <property type="project" value="InterPro"/>
</dbReference>
<dbReference type="Gene3D" id="3.90.1440.10">
    <property type="entry name" value="SecA, preprotein cross-linking domain"/>
    <property type="match status" value="1"/>
</dbReference>
<keyword evidence="10" id="KW-1185">Reference proteome</keyword>
<keyword evidence="4" id="KW-0175">Coiled coil</keyword>
<evidence type="ECO:0000256" key="5">
    <source>
        <dbReference type="SAM" id="Phobius"/>
    </source>
</evidence>
<evidence type="ECO:0000259" key="7">
    <source>
        <dbReference type="PROSITE" id="PS51194"/>
    </source>
</evidence>
<feature type="coiled-coil region" evidence="4">
    <location>
        <begin position="102"/>
        <end position="129"/>
    </location>
</feature>
<reference evidence="9 10" key="1">
    <citation type="submission" date="2020-04" db="EMBL/GenBank/DDBJ databases">
        <title>Chromosome-level genome assembly of a cyprinid fish Onychostoma macrolepis by integration of Nanopore Sequencing, Bionano and Hi-C technology.</title>
        <authorList>
            <person name="Wang D."/>
        </authorList>
    </citation>
    <scope>NUCLEOTIDE SEQUENCE [LARGE SCALE GENOMIC DNA]</scope>
    <source>
        <strain evidence="9">SWU-2019</strain>
        <tissue evidence="9">Muscle</tissue>
    </source>
</reference>
<dbReference type="PANTHER" id="PTHR30612">
    <property type="entry name" value="SECA INNER MEMBRANE COMPONENT OF SEC PROTEIN SECRETION SYSTEM"/>
    <property type="match status" value="1"/>
</dbReference>
<feature type="transmembrane region" description="Helical" evidence="5">
    <location>
        <begin position="1314"/>
        <end position="1337"/>
    </location>
</feature>
<organism evidence="9 10">
    <name type="scientific">Onychostoma macrolepis</name>
    <dbReference type="NCBI Taxonomy" id="369639"/>
    <lineage>
        <taxon>Eukaryota</taxon>
        <taxon>Metazoa</taxon>
        <taxon>Chordata</taxon>
        <taxon>Craniata</taxon>
        <taxon>Vertebrata</taxon>
        <taxon>Euteleostomi</taxon>
        <taxon>Actinopterygii</taxon>
        <taxon>Neopterygii</taxon>
        <taxon>Teleostei</taxon>
        <taxon>Ostariophysi</taxon>
        <taxon>Cypriniformes</taxon>
        <taxon>Cyprinidae</taxon>
        <taxon>Acrossocheilinae</taxon>
        <taxon>Onychostoma</taxon>
    </lineage>
</organism>
<dbReference type="InterPro" id="IPR001650">
    <property type="entry name" value="Helicase_C-like"/>
</dbReference>
<feature type="domain" description="Helicase ATP-binding" evidence="6">
    <location>
        <begin position="297"/>
        <end position="443"/>
    </location>
</feature>